<keyword evidence="3" id="KW-1185">Reference proteome</keyword>
<sequence>MTHVLILGGTGWLSGRVARAWVDAGARVTCLARGGRPAPDGAELIAADRAAPGAYDAVAEREWDEVVEISSTPEHVASAVAVLAPVARHLTYVSSLSVYAANDVVGADEGAEVSAPLRPGEEYDYSRAKAAAEASVRDAFGARAAIVRPGLIVGPGDPTDRFGYWVARLAVAGDGPVLTPTLDDRRAQVIDVDDLAAFLVACGRRERSILANAIGDSVPFRTLLETAREVTGHSGVVVDGEDDWLIAHDVQYWVQYWMGARSLPLWLPSDMPGFATRSNAAYRAAGGHVRDLRDTLERALADERERGLDRVRRSGLTRAEELALLAELG</sequence>
<dbReference type="Pfam" id="PF01370">
    <property type="entry name" value="Epimerase"/>
    <property type="match status" value="1"/>
</dbReference>
<dbReference type="InterPro" id="IPR001509">
    <property type="entry name" value="Epimerase_deHydtase"/>
</dbReference>
<dbReference type="Proteomes" id="UP001324533">
    <property type="component" value="Chromosome"/>
</dbReference>
<feature type="domain" description="NAD-dependent epimerase/dehydratase" evidence="1">
    <location>
        <begin position="4"/>
        <end position="205"/>
    </location>
</feature>
<proteinExistence type="predicted"/>
<dbReference type="InterPro" id="IPR036291">
    <property type="entry name" value="NAD(P)-bd_dom_sf"/>
</dbReference>
<dbReference type="PANTHER" id="PTHR48079">
    <property type="entry name" value="PROTEIN YEEZ"/>
    <property type="match status" value="1"/>
</dbReference>
<dbReference type="SUPFAM" id="SSF51735">
    <property type="entry name" value="NAD(P)-binding Rossmann-fold domains"/>
    <property type="match status" value="1"/>
</dbReference>
<dbReference type="PANTHER" id="PTHR48079:SF6">
    <property type="entry name" value="NAD(P)-BINDING DOMAIN-CONTAINING PROTEIN-RELATED"/>
    <property type="match status" value="1"/>
</dbReference>
<evidence type="ECO:0000313" key="3">
    <source>
        <dbReference type="Proteomes" id="UP001324533"/>
    </source>
</evidence>
<dbReference type="Gene3D" id="3.40.50.720">
    <property type="entry name" value="NAD(P)-binding Rossmann-like Domain"/>
    <property type="match status" value="1"/>
</dbReference>
<evidence type="ECO:0000259" key="1">
    <source>
        <dbReference type="Pfam" id="PF01370"/>
    </source>
</evidence>
<gene>
    <name evidence="2" type="ORF">T9R20_11170</name>
</gene>
<dbReference type="InterPro" id="IPR051783">
    <property type="entry name" value="NAD(P)-dependent_oxidoreduct"/>
</dbReference>
<evidence type="ECO:0000313" key="2">
    <source>
        <dbReference type="EMBL" id="WQB69262.1"/>
    </source>
</evidence>
<name>A0ABZ0VBS5_9MICO</name>
<dbReference type="EMBL" id="CP139779">
    <property type="protein sequence ID" value="WQB69262.1"/>
    <property type="molecule type" value="Genomic_DNA"/>
</dbReference>
<reference evidence="2 3" key="1">
    <citation type="submission" date="2023-06" db="EMBL/GenBank/DDBJ databases">
        <title>Rock-solubilizing bacteria, Microbacterium invictum, promotes re-establishment of vegetation in rocky wasteland by accelerating rock bio-weathering and reshaping soil bacterial community.</title>
        <authorList>
            <person name="Liu C."/>
        </authorList>
    </citation>
    <scope>NUCLEOTIDE SEQUENCE [LARGE SCALE GENOMIC DNA]</scope>
    <source>
        <strain evidence="2 3">X-18</strain>
    </source>
</reference>
<dbReference type="RefSeq" id="WP_322409382.1">
    <property type="nucleotide sequence ID" value="NZ_CP139779.1"/>
</dbReference>
<protein>
    <submittedName>
        <fullName evidence="2">NAD-dependent epimerase/dehydratase family protein</fullName>
    </submittedName>
</protein>
<accession>A0ABZ0VBS5</accession>
<organism evidence="2 3">
    <name type="scientific">Microbacterium invictum</name>
    <dbReference type="NCBI Taxonomy" id="515415"/>
    <lineage>
        <taxon>Bacteria</taxon>
        <taxon>Bacillati</taxon>
        <taxon>Actinomycetota</taxon>
        <taxon>Actinomycetes</taxon>
        <taxon>Micrococcales</taxon>
        <taxon>Microbacteriaceae</taxon>
        <taxon>Microbacterium</taxon>
    </lineage>
</organism>